<feature type="non-terminal residue" evidence="1">
    <location>
        <position position="384"/>
    </location>
</feature>
<dbReference type="AlphaFoldDB" id="A0A9P4K2K0"/>
<dbReference type="SUPFAM" id="SSF46785">
    <property type="entry name" value="Winged helix' DNA-binding domain"/>
    <property type="match status" value="1"/>
</dbReference>
<reference evidence="2" key="1">
    <citation type="journal article" date="2020" name="Stud. Mycol.">
        <title>101 Dothideomycetes genomes: A test case for predicting lifestyles and emergence of pathogens.</title>
        <authorList>
            <person name="Haridas S."/>
            <person name="Albert R."/>
            <person name="Binder M."/>
            <person name="Bloem J."/>
            <person name="LaButti K."/>
            <person name="Salamov A."/>
            <person name="Andreopoulos B."/>
            <person name="Baker S."/>
            <person name="Barry K."/>
            <person name="Bills G."/>
            <person name="Bluhm B."/>
            <person name="Cannon C."/>
            <person name="Castanera R."/>
            <person name="Culley D."/>
            <person name="Daum C."/>
            <person name="Ezra D."/>
            <person name="Gonzalez J."/>
            <person name="Henrissat B."/>
            <person name="Kuo A."/>
            <person name="Liang C."/>
            <person name="Lipzen A."/>
            <person name="Lutzoni F."/>
            <person name="Magnuson J."/>
            <person name="Mondo S."/>
            <person name="Nolan M."/>
            <person name="Ohm R."/>
            <person name="Pangilinan J."/>
            <person name="Park H.-J."/>
            <person name="Ramirez L."/>
            <person name="Alfaro M."/>
            <person name="Sun H."/>
            <person name="Tritt A."/>
            <person name="Yoshinaga Y."/>
            <person name="Zwiers L.-H."/>
            <person name="Turgeon B."/>
            <person name="Goodwin S."/>
            <person name="Spatafora J."/>
            <person name="Crous P."/>
            <person name="Grigoriev I."/>
        </authorList>
    </citation>
    <scope>NUCLEOTIDE SEQUENCE [LARGE SCALE GENOMIC DNA]</scope>
    <source>
        <strain evidence="2">CBS 304.66</strain>
    </source>
</reference>
<dbReference type="PANTHER" id="PTHR43712:SF15">
    <property type="entry name" value="MONODICTYPHENONE CLUSTER TRANSCRIPTIONAL COACTIVATOR MDPA"/>
    <property type="match status" value="1"/>
</dbReference>
<dbReference type="InterPro" id="IPR036390">
    <property type="entry name" value="WH_DNA-bd_sf"/>
</dbReference>
<name>A0A9P4K2K0_9PLEO</name>
<comment type="caution">
    <text evidence="1">The sequence shown here is derived from an EMBL/GenBank/DDBJ whole genome shotgun (WGS) entry which is preliminary data.</text>
</comment>
<dbReference type="EMBL" id="ML986769">
    <property type="protein sequence ID" value="KAF2258319.1"/>
    <property type="molecule type" value="Genomic_DNA"/>
</dbReference>
<dbReference type="Gene3D" id="3.40.50.150">
    <property type="entry name" value="Vaccinia Virus protein VP39"/>
    <property type="match status" value="1"/>
</dbReference>
<organism evidence="1 2">
    <name type="scientific">Lojkania enalia</name>
    <dbReference type="NCBI Taxonomy" id="147567"/>
    <lineage>
        <taxon>Eukaryota</taxon>
        <taxon>Fungi</taxon>
        <taxon>Dikarya</taxon>
        <taxon>Ascomycota</taxon>
        <taxon>Pezizomycotina</taxon>
        <taxon>Dothideomycetes</taxon>
        <taxon>Pleosporomycetidae</taxon>
        <taxon>Pleosporales</taxon>
        <taxon>Pleosporales incertae sedis</taxon>
        <taxon>Lojkania</taxon>
    </lineage>
</organism>
<sequence length="384" mass="41909">PDAPLEAHNTRNTVVATLAKLQMLVAEPTELLPQLAMQNQMLACLHWLGQFQILAFIPHQGSIALEDIAELADVPEGQLRRIVRMTAAAGFLHESQPGHVEHTALSAPFGNTPSYHDALMFLTTTAAPAAMQMVAVTQRLRHQQRLLQGTAYNDLPLAASFQQQATLRRQWPSYLKYALGDQDSSIASILNSFDWESIGEATVVDVGARSTAMACALAECHPSLKLIVQMSTSPDPLTELDSRPELDSRIVVQGRSWGMPQTVRDAAVYALRVPYDFPAVFAQSRPARLRAELEAHLGVLRDNEAARLILTARLLPHHDAAAAEDLDGGVFQPDVDAARGLVFDMSLLQLANDRELEVADLSVLVRSVGDANGHLVLEGKLQAY</sequence>
<evidence type="ECO:0000313" key="2">
    <source>
        <dbReference type="Proteomes" id="UP000800093"/>
    </source>
</evidence>
<dbReference type="InterPro" id="IPR036388">
    <property type="entry name" value="WH-like_DNA-bd_sf"/>
</dbReference>
<dbReference type="OrthoDB" id="2410195at2759"/>
<dbReference type="Proteomes" id="UP000800093">
    <property type="component" value="Unassembled WGS sequence"/>
</dbReference>
<keyword evidence="2" id="KW-1185">Reference proteome</keyword>
<dbReference type="InterPro" id="IPR029063">
    <property type="entry name" value="SAM-dependent_MTases_sf"/>
</dbReference>
<protein>
    <submittedName>
        <fullName evidence="1">Uncharacterized protein</fullName>
    </submittedName>
</protein>
<gene>
    <name evidence="1" type="ORF">CC78DRAFT_434280</name>
</gene>
<feature type="non-terminal residue" evidence="1">
    <location>
        <position position="1"/>
    </location>
</feature>
<dbReference type="Gene3D" id="1.10.10.10">
    <property type="entry name" value="Winged helix-like DNA-binding domain superfamily/Winged helix DNA-binding domain"/>
    <property type="match status" value="1"/>
</dbReference>
<proteinExistence type="predicted"/>
<dbReference type="PANTHER" id="PTHR43712">
    <property type="entry name" value="PUTATIVE (AFU_ORTHOLOGUE AFUA_4G14580)-RELATED"/>
    <property type="match status" value="1"/>
</dbReference>
<accession>A0A9P4K2K0</accession>
<evidence type="ECO:0000313" key="1">
    <source>
        <dbReference type="EMBL" id="KAF2258319.1"/>
    </source>
</evidence>